<feature type="compositionally biased region" description="Basic and acidic residues" evidence="1">
    <location>
        <begin position="265"/>
        <end position="275"/>
    </location>
</feature>
<evidence type="ECO:0000259" key="3">
    <source>
        <dbReference type="Pfam" id="PF26130"/>
    </source>
</evidence>
<keyword evidence="2" id="KW-1133">Transmembrane helix</keyword>
<protein>
    <recommendedName>
        <fullName evidence="3">PB1-like domain-containing protein</fullName>
    </recommendedName>
</protein>
<feature type="transmembrane region" description="Helical" evidence="2">
    <location>
        <begin position="9"/>
        <end position="29"/>
    </location>
</feature>
<dbReference type="AlphaFoldDB" id="A0A9R1WH98"/>
<reference evidence="4 5" key="1">
    <citation type="journal article" date="2017" name="Nat. Commun.">
        <title>Genome assembly with in vitro proximity ligation data and whole-genome triplication in lettuce.</title>
        <authorList>
            <person name="Reyes-Chin-Wo S."/>
            <person name="Wang Z."/>
            <person name="Yang X."/>
            <person name="Kozik A."/>
            <person name="Arikit S."/>
            <person name="Song C."/>
            <person name="Xia L."/>
            <person name="Froenicke L."/>
            <person name="Lavelle D.O."/>
            <person name="Truco M.J."/>
            <person name="Xia R."/>
            <person name="Zhu S."/>
            <person name="Xu C."/>
            <person name="Xu H."/>
            <person name="Xu X."/>
            <person name="Cox K."/>
            <person name="Korf I."/>
            <person name="Meyers B.C."/>
            <person name="Michelmore R.W."/>
        </authorList>
    </citation>
    <scope>NUCLEOTIDE SEQUENCE [LARGE SCALE GENOMIC DNA]</scope>
    <source>
        <strain evidence="5">cv. Salinas</strain>
        <tissue evidence="4">Seedlings</tissue>
    </source>
</reference>
<feature type="compositionally biased region" description="Acidic residues" evidence="1">
    <location>
        <begin position="295"/>
        <end position="306"/>
    </location>
</feature>
<keyword evidence="2" id="KW-0472">Membrane</keyword>
<keyword evidence="5" id="KW-1185">Reference proteome</keyword>
<organism evidence="4 5">
    <name type="scientific">Lactuca sativa</name>
    <name type="common">Garden lettuce</name>
    <dbReference type="NCBI Taxonomy" id="4236"/>
    <lineage>
        <taxon>Eukaryota</taxon>
        <taxon>Viridiplantae</taxon>
        <taxon>Streptophyta</taxon>
        <taxon>Embryophyta</taxon>
        <taxon>Tracheophyta</taxon>
        <taxon>Spermatophyta</taxon>
        <taxon>Magnoliopsida</taxon>
        <taxon>eudicotyledons</taxon>
        <taxon>Gunneridae</taxon>
        <taxon>Pentapetalae</taxon>
        <taxon>asterids</taxon>
        <taxon>campanulids</taxon>
        <taxon>Asterales</taxon>
        <taxon>Asteraceae</taxon>
        <taxon>Cichorioideae</taxon>
        <taxon>Cichorieae</taxon>
        <taxon>Lactucinae</taxon>
        <taxon>Lactuca</taxon>
    </lineage>
</organism>
<dbReference type="Pfam" id="PF26130">
    <property type="entry name" value="PB1-like"/>
    <property type="match status" value="1"/>
</dbReference>
<evidence type="ECO:0000256" key="2">
    <source>
        <dbReference type="SAM" id="Phobius"/>
    </source>
</evidence>
<feature type="region of interest" description="Disordered" evidence="1">
    <location>
        <begin position="262"/>
        <end position="316"/>
    </location>
</feature>
<evidence type="ECO:0000313" key="5">
    <source>
        <dbReference type="Proteomes" id="UP000235145"/>
    </source>
</evidence>
<feature type="compositionally biased region" description="Basic and acidic residues" evidence="1">
    <location>
        <begin position="284"/>
        <end position="294"/>
    </location>
</feature>
<sequence>MVLIRLHPILIKIAVSCLIFLFGVSWFVYSKIIDLSFSDDHDNFFTLKIHHGGFFTKFLGRKYVEGRLGFFDFVDTDLFSVHDLNDMIHEIGYSTDDTMYYHYRIPNLDLDFRLKGLVNDQDVISMAQYVAQNRVINLYVDHGSKRLHTYFMSPSKIVIEQLDNDLSIKLNRFRPKKKGIGSCSKKLDMNGPLKESYNQAQIEDVVYYFSMSLFPFEPNKQDVLNEIKDDFYSPLPKETDIMQEITIDINCQDHREILDDFEPLSTDRYKNNGEFEREDEEDEQGHVEYLKDDLEEHTEEEDDSDYIVDPKAILDD</sequence>
<feature type="domain" description="PB1-like" evidence="3">
    <location>
        <begin position="43"/>
        <end position="142"/>
    </location>
</feature>
<dbReference type="InterPro" id="IPR058594">
    <property type="entry name" value="PB1-like_dom_pln"/>
</dbReference>
<comment type="caution">
    <text evidence="4">The sequence shown here is derived from an EMBL/GenBank/DDBJ whole genome shotgun (WGS) entry which is preliminary data.</text>
</comment>
<evidence type="ECO:0000313" key="4">
    <source>
        <dbReference type="EMBL" id="KAJ0222777.1"/>
    </source>
</evidence>
<accession>A0A9R1WH98</accession>
<dbReference type="Proteomes" id="UP000235145">
    <property type="component" value="Unassembled WGS sequence"/>
</dbReference>
<dbReference type="EMBL" id="NBSK02000002">
    <property type="protein sequence ID" value="KAJ0222777.1"/>
    <property type="molecule type" value="Genomic_DNA"/>
</dbReference>
<proteinExistence type="predicted"/>
<name>A0A9R1WH98_LACSA</name>
<gene>
    <name evidence="4" type="ORF">LSAT_V11C200063570</name>
</gene>
<evidence type="ECO:0000256" key="1">
    <source>
        <dbReference type="SAM" id="MobiDB-lite"/>
    </source>
</evidence>
<keyword evidence="2" id="KW-0812">Transmembrane</keyword>